<evidence type="ECO:0000313" key="2">
    <source>
        <dbReference type="Proteomes" id="UP000298030"/>
    </source>
</evidence>
<proteinExistence type="predicted"/>
<sequence length="358" mass="40940">MRRPQYSQLRPMSTSVDRDMDDLTESLDGMMTLSHDDPSFKEGLKYLIAQRYIPCAHERDLEPTVDLLYAYVYGRGLSEKRRKSAARRVAHFVVHAQVMKLQYSSTLVWICVGFMKALAKAREGLAREFVEELTGLISNTFQSLWVSASRKADAIERRDTDVAVDVENLRFICGFIGDLYSNECTSCIGPKEFNAAIAFVLRTAPPQGPVLFHVFLFDFLSRGLIYTWGHHSGRALTLDTWREVSALWRKIGGDPTNNISVAIQIFMEDAKEAVGRASFRLAQACCVPWEQWRGFERPSNLKELCEYVRWYARDQAKIEKERARLAKQQCEVLTDNLRGIQISPEMDSIVDSFPTMKL</sequence>
<dbReference type="AlphaFoldDB" id="A0A4Y7T862"/>
<gene>
    <name evidence="1" type="ORF">FA13DRAFT_1860459</name>
</gene>
<reference evidence="1 2" key="1">
    <citation type="journal article" date="2019" name="Nat. Ecol. Evol.">
        <title>Megaphylogeny resolves global patterns of mushroom evolution.</title>
        <authorList>
            <person name="Varga T."/>
            <person name="Krizsan K."/>
            <person name="Foldi C."/>
            <person name="Dima B."/>
            <person name="Sanchez-Garcia M."/>
            <person name="Sanchez-Ramirez S."/>
            <person name="Szollosi G.J."/>
            <person name="Szarkandi J.G."/>
            <person name="Papp V."/>
            <person name="Albert L."/>
            <person name="Andreopoulos W."/>
            <person name="Angelini C."/>
            <person name="Antonin V."/>
            <person name="Barry K.W."/>
            <person name="Bougher N.L."/>
            <person name="Buchanan P."/>
            <person name="Buyck B."/>
            <person name="Bense V."/>
            <person name="Catcheside P."/>
            <person name="Chovatia M."/>
            <person name="Cooper J."/>
            <person name="Damon W."/>
            <person name="Desjardin D."/>
            <person name="Finy P."/>
            <person name="Geml J."/>
            <person name="Haridas S."/>
            <person name="Hughes K."/>
            <person name="Justo A."/>
            <person name="Karasinski D."/>
            <person name="Kautmanova I."/>
            <person name="Kiss B."/>
            <person name="Kocsube S."/>
            <person name="Kotiranta H."/>
            <person name="LaButti K.M."/>
            <person name="Lechner B.E."/>
            <person name="Liimatainen K."/>
            <person name="Lipzen A."/>
            <person name="Lukacs Z."/>
            <person name="Mihaltcheva S."/>
            <person name="Morgado L.N."/>
            <person name="Niskanen T."/>
            <person name="Noordeloos M.E."/>
            <person name="Ohm R.A."/>
            <person name="Ortiz-Santana B."/>
            <person name="Ovrebo C."/>
            <person name="Racz N."/>
            <person name="Riley R."/>
            <person name="Savchenko A."/>
            <person name="Shiryaev A."/>
            <person name="Soop K."/>
            <person name="Spirin V."/>
            <person name="Szebenyi C."/>
            <person name="Tomsovsky M."/>
            <person name="Tulloss R.E."/>
            <person name="Uehling J."/>
            <person name="Grigoriev I.V."/>
            <person name="Vagvolgyi C."/>
            <person name="Papp T."/>
            <person name="Martin F.M."/>
            <person name="Miettinen O."/>
            <person name="Hibbett D.S."/>
            <person name="Nagy L.G."/>
        </authorList>
    </citation>
    <scope>NUCLEOTIDE SEQUENCE [LARGE SCALE GENOMIC DNA]</scope>
    <source>
        <strain evidence="1 2">FP101781</strain>
    </source>
</reference>
<comment type="caution">
    <text evidence="1">The sequence shown here is derived from an EMBL/GenBank/DDBJ whole genome shotgun (WGS) entry which is preliminary data.</text>
</comment>
<evidence type="ECO:0000313" key="1">
    <source>
        <dbReference type="EMBL" id="TEB29792.1"/>
    </source>
</evidence>
<name>A0A4Y7T862_COPMI</name>
<protein>
    <submittedName>
        <fullName evidence="1">Uncharacterized protein</fullName>
    </submittedName>
</protein>
<accession>A0A4Y7T862</accession>
<organism evidence="1 2">
    <name type="scientific">Coprinellus micaceus</name>
    <name type="common">Glistening ink-cap mushroom</name>
    <name type="synonym">Coprinus micaceus</name>
    <dbReference type="NCBI Taxonomy" id="71717"/>
    <lineage>
        <taxon>Eukaryota</taxon>
        <taxon>Fungi</taxon>
        <taxon>Dikarya</taxon>
        <taxon>Basidiomycota</taxon>
        <taxon>Agaricomycotina</taxon>
        <taxon>Agaricomycetes</taxon>
        <taxon>Agaricomycetidae</taxon>
        <taxon>Agaricales</taxon>
        <taxon>Agaricineae</taxon>
        <taxon>Psathyrellaceae</taxon>
        <taxon>Coprinellus</taxon>
    </lineage>
</organism>
<dbReference type="Proteomes" id="UP000298030">
    <property type="component" value="Unassembled WGS sequence"/>
</dbReference>
<keyword evidence="2" id="KW-1185">Reference proteome</keyword>
<dbReference type="EMBL" id="QPFP01000025">
    <property type="protein sequence ID" value="TEB29792.1"/>
    <property type="molecule type" value="Genomic_DNA"/>
</dbReference>